<reference evidence="1" key="1">
    <citation type="submission" date="2020-01" db="EMBL/GenBank/DDBJ databases">
        <title>Identification and distribution of gene clusters putatively required for synthesis of sphingolipid metabolism inhibitors in phylogenetically diverse species of the filamentous fungus Fusarium.</title>
        <authorList>
            <person name="Kim H.-S."/>
            <person name="Busman M."/>
            <person name="Brown D.W."/>
            <person name="Divon H."/>
            <person name="Uhlig S."/>
            <person name="Proctor R.H."/>
        </authorList>
    </citation>
    <scope>NUCLEOTIDE SEQUENCE</scope>
    <source>
        <strain evidence="1">NRRL 53441</strain>
    </source>
</reference>
<dbReference type="Proteomes" id="UP000605986">
    <property type="component" value="Unassembled WGS sequence"/>
</dbReference>
<evidence type="ECO:0000313" key="2">
    <source>
        <dbReference type="Proteomes" id="UP000605986"/>
    </source>
</evidence>
<sequence length="88" mass="10750">MPYATKETFHNEIGKQWYEHKVPKAWVHDYYKFCYAVEEAFPLDSYHIHEYDANHYSVMMWKQYDLKEKLEGKDNGLTADAFREEETY</sequence>
<dbReference type="EMBL" id="JAADJG010000223">
    <property type="protein sequence ID" value="KAF4451272.1"/>
    <property type="molecule type" value="Genomic_DNA"/>
</dbReference>
<evidence type="ECO:0000313" key="1">
    <source>
        <dbReference type="EMBL" id="KAF4451272.1"/>
    </source>
</evidence>
<proteinExistence type="predicted"/>
<gene>
    <name evidence="1" type="ORF">F53441_5693</name>
</gene>
<dbReference type="AlphaFoldDB" id="A0A8H4KJ34"/>
<organism evidence="1 2">
    <name type="scientific">Fusarium austroafricanum</name>
    <dbReference type="NCBI Taxonomy" id="2364996"/>
    <lineage>
        <taxon>Eukaryota</taxon>
        <taxon>Fungi</taxon>
        <taxon>Dikarya</taxon>
        <taxon>Ascomycota</taxon>
        <taxon>Pezizomycotina</taxon>
        <taxon>Sordariomycetes</taxon>
        <taxon>Hypocreomycetidae</taxon>
        <taxon>Hypocreales</taxon>
        <taxon>Nectriaceae</taxon>
        <taxon>Fusarium</taxon>
        <taxon>Fusarium concolor species complex</taxon>
    </lineage>
</organism>
<name>A0A8H4KJ34_9HYPO</name>
<comment type="caution">
    <text evidence="1">The sequence shown here is derived from an EMBL/GenBank/DDBJ whole genome shotgun (WGS) entry which is preliminary data.</text>
</comment>
<protein>
    <submittedName>
        <fullName evidence="1">Uncharacterized protein</fullName>
    </submittedName>
</protein>
<accession>A0A8H4KJ34</accession>
<keyword evidence="2" id="KW-1185">Reference proteome</keyword>